<organism evidence="3 4">
    <name type="scientific">Sphaerisporangium rufum</name>
    <dbReference type="NCBI Taxonomy" id="1381558"/>
    <lineage>
        <taxon>Bacteria</taxon>
        <taxon>Bacillati</taxon>
        <taxon>Actinomycetota</taxon>
        <taxon>Actinomycetes</taxon>
        <taxon>Streptosporangiales</taxon>
        <taxon>Streptosporangiaceae</taxon>
        <taxon>Sphaerisporangium</taxon>
    </lineage>
</organism>
<protein>
    <submittedName>
        <fullName evidence="3">Nitroreductase</fullName>
    </submittedName>
</protein>
<dbReference type="SUPFAM" id="SSF50475">
    <property type="entry name" value="FMN-binding split barrel"/>
    <property type="match status" value="1"/>
</dbReference>
<dbReference type="Proteomes" id="UP000655287">
    <property type="component" value="Unassembled WGS sequence"/>
</dbReference>
<dbReference type="GO" id="GO:0070967">
    <property type="term" value="F:coenzyme F420 binding"/>
    <property type="evidence" value="ECO:0007669"/>
    <property type="project" value="TreeGrafter"/>
</dbReference>
<dbReference type="EMBL" id="BOOU01000071">
    <property type="protein sequence ID" value="GII80351.1"/>
    <property type="molecule type" value="Genomic_DNA"/>
</dbReference>
<keyword evidence="4" id="KW-1185">Reference proteome</keyword>
<reference evidence="3" key="1">
    <citation type="submission" date="2021-01" db="EMBL/GenBank/DDBJ databases">
        <title>Whole genome shotgun sequence of Sphaerisporangium rufum NBRC 109079.</title>
        <authorList>
            <person name="Komaki H."/>
            <person name="Tamura T."/>
        </authorList>
    </citation>
    <scope>NUCLEOTIDE SEQUENCE</scope>
    <source>
        <strain evidence="3">NBRC 109079</strain>
    </source>
</reference>
<comment type="caution">
    <text evidence="3">The sequence shown here is derived from an EMBL/GenBank/DDBJ whole genome shotgun (WGS) entry which is preliminary data.</text>
</comment>
<dbReference type="GO" id="GO:0016491">
    <property type="term" value="F:oxidoreductase activity"/>
    <property type="evidence" value="ECO:0007669"/>
    <property type="project" value="InterPro"/>
</dbReference>
<accession>A0A919V0R1</accession>
<comment type="catalytic activity">
    <reaction evidence="2">
        <text>oxidized coenzyme F420-(gamma-L-Glu)(n) + a quinol + H(+) = reduced coenzyme F420-(gamma-L-Glu)(n) + a quinone</text>
        <dbReference type="Rhea" id="RHEA:39663"/>
        <dbReference type="Rhea" id="RHEA-COMP:12939"/>
        <dbReference type="Rhea" id="RHEA-COMP:14378"/>
        <dbReference type="ChEBI" id="CHEBI:15378"/>
        <dbReference type="ChEBI" id="CHEBI:24646"/>
        <dbReference type="ChEBI" id="CHEBI:132124"/>
        <dbReference type="ChEBI" id="CHEBI:133980"/>
        <dbReference type="ChEBI" id="CHEBI:139511"/>
    </reaction>
</comment>
<dbReference type="PANTHER" id="PTHR39428">
    <property type="entry name" value="F420H(2)-DEPENDENT QUINONE REDUCTASE RV1261C"/>
    <property type="match status" value="1"/>
</dbReference>
<comment type="similarity">
    <text evidence="1">Belongs to the F420H(2)-dependent quinone reductase family.</text>
</comment>
<evidence type="ECO:0000256" key="2">
    <source>
        <dbReference type="ARBA" id="ARBA00049106"/>
    </source>
</evidence>
<name>A0A919V0R1_9ACTN</name>
<sequence>MLYGKEHVDRYRATDGAEGHDWNNTTVLLLTTTGRRSGQKRTTPLIYQRHGDDHVVVASKGGDPAHPEWYLNLEADPEVEVQVKADRFRARARTATPQEKPELWRLMAATWPQYDEYQTKTDREIPVVVLERLAD</sequence>
<dbReference type="Gene3D" id="2.30.110.10">
    <property type="entry name" value="Electron Transport, Fmn-binding Protein, Chain A"/>
    <property type="match status" value="1"/>
</dbReference>
<dbReference type="AlphaFoldDB" id="A0A919V0R1"/>
<proteinExistence type="inferred from homology"/>
<dbReference type="GO" id="GO:0005886">
    <property type="term" value="C:plasma membrane"/>
    <property type="evidence" value="ECO:0007669"/>
    <property type="project" value="TreeGrafter"/>
</dbReference>
<dbReference type="PANTHER" id="PTHR39428:SF1">
    <property type="entry name" value="F420H(2)-DEPENDENT QUINONE REDUCTASE RV1261C"/>
    <property type="match status" value="1"/>
</dbReference>
<evidence type="ECO:0000313" key="4">
    <source>
        <dbReference type="Proteomes" id="UP000655287"/>
    </source>
</evidence>
<evidence type="ECO:0000313" key="3">
    <source>
        <dbReference type="EMBL" id="GII80351.1"/>
    </source>
</evidence>
<dbReference type="Pfam" id="PF04075">
    <property type="entry name" value="F420H2_quin_red"/>
    <property type="match status" value="1"/>
</dbReference>
<gene>
    <name evidence="3" type="ORF">Sru01_53330</name>
</gene>
<dbReference type="NCBIfam" id="TIGR00026">
    <property type="entry name" value="hi_GC_TIGR00026"/>
    <property type="match status" value="1"/>
</dbReference>
<dbReference type="InterPro" id="IPR012349">
    <property type="entry name" value="Split_barrel_FMN-bd"/>
</dbReference>
<dbReference type="InterPro" id="IPR004378">
    <property type="entry name" value="F420H2_quin_Rdtase"/>
</dbReference>
<dbReference type="RefSeq" id="WP_203990943.1">
    <property type="nucleotide sequence ID" value="NZ_BOOU01000071.1"/>
</dbReference>
<evidence type="ECO:0000256" key="1">
    <source>
        <dbReference type="ARBA" id="ARBA00008710"/>
    </source>
</evidence>